<dbReference type="Pfam" id="PF03413">
    <property type="entry name" value="PepSY"/>
    <property type="match status" value="2"/>
</dbReference>
<feature type="chain" id="PRO_5046206038" evidence="1">
    <location>
        <begin position="25"/>
        <end position="196"/>
    </location>
</feature>
<dbReference type="InterPro" id="IPR025711">
    <property type="entry name" value="PepSY"/>
</dbReference>
<name>A0ABW8I9B4_9BACI</name>
<reference evidence="3 4" key="1">
    <citation type="submission" date="2023-07" db="EMBL/GenBank/DDBJ databases">
        <title>Bacillus lucianemedeirus sp. nov, a new species isolated from an immunobiological production facility.</title>
        <authorList>
            <person name="Costa L.V."/>
            <person name="Miranda R.V.S.L."/>
            <person name="Brandao M.L.L."/>
            <person name="Reis C.M.F."/>
            <person name="Frazao A.M."/>
            <person name="Cruz F.V."/>
            <person name="Baio P.V.P."/>
            <person name="Veras J.F.C."/>
            <person name="Ramos J.N."/>
            <person name="Vieira V."/>
        </authorList>
    </citation>
    <scope>NUCLEOTIDE SEQUENCE [LARGE SCALE GENOMIC DNA]</scope>
    <source>
        <strain evidence="3 4">B190/17</strain>
    </source>
</reference>
<organism evidence="3 4">
    <name type="scientific">Bacillus lumedeiriae</name>
    <dbReference type="NCBI Taxonomy" id="3058829"/>
    <lineage>
        <taxon>Bacteria</taxon>
        <taxon>Bacillati</taxon>
        <taxon>Bacillota</taxon>
        <taxon>Bacilli</taxon>
        <taxon>Bacillales</taxon>
        <taxon>Bacillaceae</taxon>
        <taxon>Bacillus</taxon>
    </lineage>
</organism>
<feature type="domain" description="PepSY" evidence="2">
    <location>
        <begin position="55"/>
        <end position="114"/>
    </location>
</feature>
<gene>
    <name evidence="3" type="ORF">QYG89_08810</name>
</gene>
<evidence type="ECO:0000256" key="1">
    <source>
        <dbReference type="SAM" id="SignalP"/>
    </source>
</evidence>
<accession>A0ABW8I9B4</accession>
<keyword evidence="4" id="KW-1185">Reference proteome</keyword>
<sequence length="196" mass="21136">MKKKINKFVIPALAAIVIGGGATGAVYASAVKGGTVQQEELNDRQEQDMLAKQAKISEKESIQIALGKVAGTVKEAELDDEDGTVIYEIKVQGKDGSEQEVKVDAQTGKVINVEKEEEDDDDQQEQEMLAKQAKISEKESIQIALGKVAGTVKEVELDDEDGTVIYEVKVQGKDGSEQEVKVDAQTGKVIGTEKED</sequence>
<comment type="caution">
    <text evidence="3">The sequence shown here is derived from an EMBL/GenBank/DDBJ whole genome shotgun (WGS) entry which is preliminary data.</text>
</comment>
<feature type="domain" description="PepSY" evidence="2">
    <location>
        <begin position="134"/>
        <end position="193"/>
    </location>
</feature>
<dbReference type="Gene3D" id="3.10.450.40">
    <property type="match status" value="2"/>
</dbReference>
<keyword evidence="1" id="KW-0732">Signal</keyword>
<dbReference type="Proteomes" id="UP001619911">
    <property type="component" value="Unassembled WGS sequence"/>
</dbReference>
<proteinExistence type="predicted"/>
<dbReference type="RefSeq" id="WP_404316631.1">
    <property type="nucleotide sequence ID" value="NZ_JAUIYO010000005.1"/>
</dbReference>
<evidence type="ECO:0000313" key="4">
    <source>
        <dbReference type="Proteomes" id="UP001619911"/>
    </source>
</evidence>
<evidence type="ECO:0000313" key="3">
    <source>
        <dbReference type="EMBL" id="MFK2825770.1"/>
    </source>
</evidence>
<feature type="signal peptide" evidence="1">
    <location>
        <begin position="1"/>
        <end position="24"/>
    </location>
</feature>
<dbReference type="EMBL" id="JAUIYO010000005">
    <property type="protein sequence ID" value="MFK2825770.1"/>
    <property type="molecule type" value="Genomic_DNA"/>
</dbReference>
<evidence type="ECO:0000259" key="2">
    <source>
        <dbReference type="Pfam" id="PF03413"/>
    </source>
</evidence>
<protein>
    <submittedName>
        <fullName evidence="3">PepSY domain-containing protein</fullName>
    </submittedName>
</protein>